<organism evidence="7 8">
    <name type="scientific">Sphagnurus paluster</name>
    <dbReference type="NCBI Taxonomy" id="117069"/>
    <lineage>
        <taxon>Eukaryota</taxon>
        <taxon>Fungi</taxon>
        <taxon>Dikarya</taxon>
        <taxon>Basidiomycota</taxon>
        <taxon>Agaricomycotina</taxon>
        <taxon>Agaricomycetes</taxon>
        <taxon>Agaricomycetidae</taxon>
        <taxon>Agaricales</taxon>
        <taxon>Tricholomatineae</taxon>
        <taxon>Lyophyllaceae</taxon>
        <taxon>Sphagnurus</taxon>
    </lineage>
</organism>
<dbReference type="EMBL" id="JABCKI010000304">
    <property type="protein sequence ID" value="KAG5651068.1"/>
    <property type="molecule type" value="Genomic_DNA"/>
</dbReference>
<dbReference type="Proteomes" id="UP000717328">
    <property type="component" value="Unassembled WGS sequence"/>
</dbReference>
<dbReference type="PANTHER" id="PTHR42973:SF39">
    <property type="entry name" value="FAD-BINDING PCMH-TYPE DOMAIN-CONTAINING PROTEIN"/>
    <property type="match status" value="1"/>
</dbReference>
<evidence type="ECO:0000256" key="4">
    <source>
        <dbReference type="ARBA" id="ARBA00022827"/>
    </source>
</evidence>
<dbReference type="GO" id="GO:0016491">
    <property type="term" value="F:oxidoreductase activity"/>
    <property type="evidence" value="ECO:0007669"/>
    <property type="project" value="UniProtKB-KW"/>
</dbReference>
<dbReference type="InterPro" id="IPR016167">
    <property type="entry name" value="FAD-bd_PCMH_sub1"/>
</dbReference>
<dbReference type="InterPro" id="IPR050416">
    <property type="entry name" value="FAD-linked_Oxidoreductase"/>
</dbReference>
<proteinExistence type="inferred from homology"/>
<dbReference type="Pfam" id="PF01565">
    <property type="entry name" value="FAD_binding_4"/>
    <property type="match status" value="1"/>
</dbReference>
<dbReference type="GO" id="GO:0071949">
    <property type="term" value="F:FAD binding"/>
    <property type="evidence" value="ECO:0007669"/>
    <property type="project" value="InterPro"/>
</dbReference>
<dbReference type="AlphaFoldDB" id="A0A9P7GJ95"/>
<dbReference type="Gene3D" id="3.30.465.10">
    <property type="match status" value="3"/>
</dbReference>
<sequence length="436" mass="47561">MFDFIKLNPQFKGDIVTPEDADYPQAIARWAVNAERRAKVVAFVKDTDDVALAIKYARSNSLPIAIRGGGHSPGGASSSHDGLVIDLSRYLNGARVDPDKNVVYVGGGALWEAVDKEAIKYGLATVGGTVNHVSILNLSSYVDSKSTHRLALEGLYSRGGYGWLTPQHGLVIDNLVEATVVTADGSVLTASDTENPDLFFGIRGAGSNFGVVTEFVLKLYPQRATVYHGMLIFPPAALEKLLEVTTKWLANAGEKESMLQFLGIGPDGNNGMMYHGQAVYPKGSAHSKIHYPSIAQAYEKAISFSGPELQVHLLFDYFPLQKVMSVPPSATAFRRDPTPSFLVIALWKENSEENTARGREITHEIARIVAGGQVGLTEAQSFGYANYDQEVVTGEKELVLDKARTAFAENYPRLQAVKKRYDPDCVFNKWFAITPA</sequence>
<keyword evidence="8" id="KW-1185">Reference proteome</keyword>
<dbReference type="InterPro" id="IPR016166">
    <property type="entry name" value="FAD-bd_PCMH"/>
</dbReference>
<comment type="caution">
    <text evidence="7">The sequence shown here is derived from an EMBL/GenBank/DDBJ whole genome shotgun (WGS) entry which is preliminary data.</text>
</comment>
<reference evidence="7" key="1">
    <citation type="submission" date="2021-02" db="EMBL/GenBank/DDBJ databases">
        <authorList>
            <person name="Nieuwenhuis M."/>
            <person name="Van De Peppel L.J.J."/>
        </authorList>
    </citation>
    <scope>NUCLEOTIDE SEQUENCE</scope>
    <source>
        <strain evidence="7">D49</strain>
    </source>
</reference>
<gene>
    <name evidence="7" type="ORF">H0H81_010003</name>
</gene>
<dbReference type="InterPro" id="IPR016169">
    <property type="entry name" value="FAD-bd_PCMH_sub2"/>
</dbReference>
<dbReference type="Pfam" id="PF08031">
    <property type="entry name" value="BBE"/>
    <property type="match status" value="1"/>
</dbReference>
<dbReference type="Gene3D" id="3.40.462.20">
    <property type="match status" value="2"/>
</dbReference>
<evidence type="ECO:0000256" key="1">
    <source>
        <dbReference type="ARBA" id="ARBA00001974"/>
    </source>
</evidence>
<dbReference type="InterPro" id="IPR006094">
    <property type="entry name" value="Oxid_FAD_bind_N"/>
</dbReference>
<dbReference type="PROSITE" id="PS51387">
    <property type="entry name" value="FAD_PCMH"/>
    <property type="match status" value="1"/>
</dbReference>
<keyword evidence="3" id="KW-0285">Flavoprotein</keyword>
<comment type="cofactor">
    <cofactor evidence="1">
        <name>FAD</name>
        <dbReference type="ChEBI" id="CHEBI:57692"/>
    </cofactor>
</comment>
<name>A0A9P7GJ95_9AGAR</name>
<evidence type="ECO:0000256" key="5">
    <source>
        <dbReference type="ARBA" id="ARBA00023002"/>
    </source>
</evidence>
<comment type="similarity">
    <text evidence="2">Belongs to the oxygen-dependent FAD-linked oxidoreductase family.</text>
</comment>
<reference evidence="7" key="2">
    <citation type="submission" date="2021-10" db="EMBL/GenBank/DDBJ databases">
        <title>Phylogenomics reveals ancestral predisposition of the termite-cultivated fungus Termitomyces towards a domesticated lifestyle.</title>
        <authorList>
            <person name="Auxier B."/>
            <person name="Grum-Grzhimaylo A."/>
            <person name="Cardenas M.E."/>
            <person name="Lodge J.D."/>
            <person name="Laessoe T."/>
            <person name="Pedersen O."/>
            <person name="Smith M.E."/>
            <person name="Kuyper T.W."/>
            <person name="Franco-Molano E.A."/>
            <person name="Baroni T.J."/>
            <person name="Aanen D.K."/>
        </authorList>
    </citation>
    <scope>NUCLEOTIDE SEQUENCE</scope>
    <source>
        <strain evidence="7">D49</strain>
    </source>
</reference>
<dbReference type="PANTHER" id="PTHR42973">
    <property type="entry name" value="BINDING OXIDOREDUCTASE, PUTATIVE (AFU_ORTHOLOGUE AFUA_1G17690)-RELATED"/>
    <property type="match status" value="1"/>
</dbReference>
<evidence type="ECO:0000313" key="8">
    <source>
        <dbReference type="Proteomes" id="UP000717328"/>
    </source>
</evidence>
<dbReference type="Gene3D" id="3.30.43.10">
    <property type="entry name" value="Uridine Diphospho-n-acetylenolpyruvylglucosamine Reductase, domain 2"/>
    <property type="match status" value="1"/>
</dbReference>
<dbReference type="InterPro" id="IPR036318">
    <property type="entry name" value="FAD-bd_PCMH-like_sf"/>
</dbReference>
<dbReference type="OrthoDB" id="415825at2759"/>
<evidence type="ECO:0000313" key="7">
    <source>
        <dbReference type="EMBL" id="KAG5651068.1"/>
    </source>
</evidence>
<keyword evidence="4" id="KW-0274">FAD</keyword>
<dbReference type="SUPFAM" id="SSF56176">
    <property type="entry name" value="FAD-binding/transporter-associated domain-like"/>
    <property type="match status" value="1"/>
</dbReference>
<evidence type="ECO:0000256" key="3">
    <source>
        <dbReference type="ARBA" id="ARBA00022630"/>
    </source>
</evidence>
<accession>A0A9P7GJ95</accession>
<keyword evidence="5" id="KW-0560">Oxidoreductase</keyword>
<protein>
    <recommendedName>
        <fullName evidence="6">FAD-binding PCMH-type domain-containing protein</fullName>
    </recommendedName>
</protein>
<feature type="domain" description="FAD-binding PCMH-type" evidence="6">
    <location>
        <begin position="33"/>
        <end position="222"/>
    </location>
</feature>
<evidence type="ECO:0000259" key="6">
    <source>
        <dbReference type="PROSITE" id="PS51387"/>
    </source>
</evidence>
<dbReference type="InterPro" id="IPR012951">
    <property type="entry name" value="BBE"/>
</dbReference>
<evidence type="ECO:0000256" key="2">
    <source>
        <dbReference type="ARBA" id="ARBA00005466"/>
    </source>
</evidence>